<evidence type="ECO:0000313" key="2">
    <source>
        <dbReference type="Proteomes" id="UP001153069"/>
    </source>
</evidence>
<dbReference type="OrthoDB" id="45946at2759"/>
<keyword evidence="2" id="KW-1185">Reference proteome</keyword>
<dbReference type="Proteomes" id="UP001153069">
    <property type="component" value="Unassembled WGS sequence"/>
</dbReference>
<accession>A0A9N8H5Z9</accession>
<comment type="caution">
    <text evidence="1">The sequence shown here is derived from an EMBL/GenBank/DDBJ whole genome shotgun (WGS) entry which is preliminary data.</text>
</comment>
<dbReference type="EMBL" id="CAICTM010000129">
    <property type="protein sequence ID" value="CAB9502196.1"/>
    <property type="molecule type" value="Genomic_DNA"/>
</dbReference>
<proteinExistence type="predicted"/>
<organism evidence="1 2">
    <name type="scientific">Seminavis robusta</name>
    <dbReference type="NCBI Taxonomy" id="568900"/>
    <lineage>
        <taxon>Eukaryota</taxon>
        <taxon>Sar</taxon>
        <taxon>Stramenopiles</taxon>
        <taxon>Ochrophyta</taxon>
        <taxon>Bacillariophyta</taxon>
        <taxon>Bacillariophyceae</taxon>
        <taxon>Bacillariophycidae</taxon>
        <taxon>Naviculales</taxon>
        <taxon>Naviculaceae</taxon>
        <taxon>Seminavis</taxon>
    </lineage>
</organism>
<protein>
    <submittedName>
        <fullName evidence="1">Uncharacterized protein</fullName>
    </submittedName>
</protein>
<reference evidence="1" key="1">
    <citation type="submission" date="2020-06" db="EMBL/GenBank/DDBJ databases">
        <authorList>
            <consortium name="Plant Systems Biology data submission"/>
        </authorList>
    </citation>
    <scope>NUCLEOTIDE SEQUENCE</scope>
    <source>
        <strain evidence="1">D6</strain>
    </source>
</reference>
<sequence length="173" mass="19363">MIHAILVDTMKEQPRCSFAVFEACRSGPSQNPATEQAALAHIRAFQGDMSDASSFIACLSPAVLEEILKDPEVTMMDLKLFQMLTSWEQGGTSDDEDNTPQDYRRSTAKELAEHINLEGISQYHLTKTVQPSGLVSEGKLSDVREKLAEKNLVDLDRYFARLERANSKFGYKC</sequence>
<evidence type="ECO:0000313" key="1">
    <source>
        <dbReference type="EMBL" id="CAB9502196.1"/>
    </source>
</evidence>
<gene>
    <name evidence="1" type="ORF">SEMRO_130_G061870.1</name>
</gene>
<dbReference type="AlphaFoldDB" id="A0A9N8H5Z9"/>
<name>A0A9N8H5Z9_9STRA</name>